<dbReference type="Pfam" id="PF00474">
    <property type="entry name" value="SSF"/>
    <property type="match status" value="1"/>
</dbReference>
<evidence type="ECO:0000256" key="1">
    <source>
        <dbReference type="ARBA" id="ARBA00004141"/>
    </source>
</evidence>
<keyword evidence="5 9" id="KW-0812">Transmembrane</keyword>
<evidence type="ECO:0000256" key="9">
    <source>
        <dbReference type="SAM" id="Phobius"/>
    </source>
</evidence>
<feature type="transmembrane region" description="Helical" evidence="9">
    <location>
        <begin position="330"/>
        <end position="356"/>
    </location>
</feature>
<keyword evidence="7 9" id="KW-0472">Membrane</keyword>
<feature type="transmembrane region" description="Helical" evidence="9">
    <location>
        <begin position="426"/>
        <end position="443"/>
    </location>
</feature>
<dbReference type="GO" id="GO:0046942">
    <property type="term" value="P:carboxylic acid transport"/>
    <property type="evidence" value="ECO:0007669"/>
    <property type="project" value="UniProtKB-ARBA"/>
</dbReference>
<comment type="similarity">
    <text evidence="2 8">Belongs to the sodium:solute symporter (SSF) (TC 2.A.21) family.</text>
</comment>
<dbReference type="PANTHER" id="PTHR48086:SF7">
    <property type="entry name" value="SODIUM-SOLUTE SYMPORTER-RELATED"/>
    <property type="match status" value="1"/>
</dbReference>
<feature type="transmembrane region" description="Helical" evidence="9">
    <location>
        <begin position="20"/>
        <end position="37"/>
    </location>
</feature>
<feature type="transmembrane region" description="Helical" evidence="9">
    <location>
        <begin position="173"/>
        <end position="190"/>
    </location>
</feature>
<dbReference type="AlphaFoldDB" id="A0A1Y5FAQ9"/>
<evidence type="ECO:0000256" key="8">
    <source>
        <dbReference type="RuleBase" id="RU362091"/>
    </source>
</evidence>
<feature type="transmembrane region" description="Helical" evidence="9">
    <location>
        <begin position="98"/>
        <end position="117"/>
    </location>
</feature>
<keyword evidence="3" id="KW-0813">Transport</keyword>
<dbReference type="CDD" id="cd10322">
    <property type="entry name" value="SLC5sbd"/>
    <property type="match status" value="1"/>
</dbReference>
<comment type="subcellular location">
    <subcellularLocation>
        <location evidence="1">Membrane</location>
        <topology evidence="1">Multi-pass membrane protein</topology>
    </subcellularLocation>
</comment>
<evidence type="ECO:0000313" key="10">
    <source>
        <dbReference type="EMBL" id="OUR98696.1"/>
    </source>
</evidence>
<dbReference type="InterPro" id="IPR038377">
    <property type="entry name" value="Na/Glc_symporter_sf"/>
</dbReference>
<evidence type="ECO:0000256" key="5">
    <source>
        <dbReference type="ARBA" id="ARBA00022692"/>
    </source>
</evidence>
<proteinExistence type="inferred from homology"/>
<feature type="transmembrane region" description="Helical" evidence="9">
    <location>
        <begin position="235"/>
        <end position="260"/>
    </location>
</feature>
<keyword evidence="6 9" id="KW-1133">Transmembrane helix</keyword>
<sequence length="476" mass="52666">MNNFSPKVNLLDLITTVDWIIFVSVLALTGISVLWGARLKKSNTDKDTKDLENLNYLDLLLMGRQLTLPLFVATLVATWYGGIFGVTEIAFNQGVFNFVTQGAFWYVAYIIFAFFIIDRIKGYQAVTLPDLIGKMFGPKSAKLSAVFNFFNVLPIAYAISLGIFSQMIFGGELWLNTAIGVTFVVLYSMWGGFRAVVFSDLVQFFVMCFAVFFILALSIYTFGGIDFLKSNLPESYFSLTGTVGIGTTFVWGFIALSTLVDPNFYQRCFAATSSETAKKGILISTFIWFCFDICTTFGAMYAKAVIPEAESGQAYLIYAVQLLPSGLRGFMLAGILATILSTIDSYLFLAGTTLAYDLAPKRFKNSSFVHHLGIILVGVIAVIMSQVFGGNIKSVWKTLGSLSAACLLFPVLFGYIFPKRISDKQFVTVCLMGVITTSYWRNASHTGFWANIDELYIGVATTASILFVFFLRTKKS</sequence>
<dbReference type="GO" id="GO:0005886">
    <property type="term" value="C:plasma membrane"/>
    <property type="evidence" value="ECO:0007669"/>
    <property type="project" value="TreeGrafter"/>
</dbReference>
<name>A0A1Y5FAQ9_9BACT</name>
<comment type="caution">
    <text evidence="10">The sequence shown here is derived from an EMBL/GenBank/DDBJ whole genome shotgun (WGS) entry which is preliminary data.</text>
</comment>
<evidence type="ECO:0000313" key="11">
    <source>
        <dbReference type="Proteomes" id="UP000196531"/>
    </source>
</evidence>
<feature type="transmembrane region" description="Helical" evidence="9">
    <location>
        <begin position="455"/>
        <end position="471"/>
    </location>
</feature>
<dbReference type="InterPro" id="IPR001734">
    <property type="entry name" value="Na/solute_symporter"/>
</dbReference>
<feature type="transmembrane region" description="Helical" evidence="9">
    <location>
        <begin position="281"/>
        <end position="302"/>
    </location>
</feature>
<feature type="transmembrane region" description="Helical" evidence="9">
    <location>
        <begin position="66"/>
        <end position="86"/>
    </location>
</feature>
<dbReference type="InterPro" id="IPR018212">
    <property type="entry name" value="Na/solute_symporter_CS"/>
</dbReference>
<dbReference type="GO" id="GO:0022857">
    <property type="term" value="F:transmembrane transporter activity"/>
    <property type="evidence" value="ECO:0007669"/>
    <property type="project" value="InterPro"/>
</dbReference>
<evidence type="ECO:0000256" key="2">
    <source>
        <dbReference type="ARBA" id="ARBA00006434"/>
    </source>
</evidence>
<dbReference type="PANTHER" id="PTHR48086">
    <property type="entry name" value="SODIUM/PROLINE SYMPORTER-RELATED"/>
    <property type="match status" value="1"/>
</dbReference>
<evidence type="ECO:0000256" key="3">
    <source>
        <dbReference type="ARBA" id="ARBA00022448"/>
    </source>
</evidence>
<dbReference type="PROSITE" id="PS00456">
    <property type="entry name" value="NA_SOLUT_SYMP_1"/>
    <property type="match status" value="1"/>
</dbReference>
<dbReference type="Proteomes" id="UP000196531">
    <property type="component" value="Unassembled WGS sequence"/>
</dbReference>
<feature type="transmembrane region" description="Helical" evidence="9">
    <location>
        <begin position="202"/>
        <end position="223"/>
    </location>
</feature>
<gene>
    <name evidence="10" type="ORF">A9Q84_04590</name>
</gene>
<organism evidence="10 11">
    <name type="scientific">Halobacteriovorax marinus</name>
    <dbReference type="NCBI Taxonomy" id="97084"/>
    <lineage>
        <taxon>Bacteria</taxon>
        <taxon>Pseudomonadati</taxon>
        <taxon>Bdellovibrionota</taxon>
        <taxon>Bacteriovoracia</taxon>
        <taxon>Bacteriovoracales</taxon>
        <taxon>Halobacteriovoraceae</taxon>
        <taxon>Halobacteriovorax</taxon>
    </lineage>
</organism>
<accession>A0A1Y5FAQ9</accession>
<dbReference type="EMBL" id="MAAO01000004">
    <property type="protein sequence ID" value="OUR98696.1"/>
    <property type="molecule type" value="Genomic_DNA"/>
</dbReference>
<feature type="transmembrane region" description="Helical" evidence="9">
    <location>
        <begin position="395"/>
        <end position="417"/>
    </location>
</feature>
<dbReference type="InterPro" id="IPR050277">
    <property type="entry name" value="Sodium:Solute_Symporter"/>
</dbReference>
<reference evidence="11" key="1">
    <citation type="journal article" date="2017" name="Proc. Natl. Acad. Sci. U.S.A.">
        <title>Simulation of Deepwater Horizon oil plume reveals substrate specialization within a complex community of hydrocarbon-degraders.</title>
        <authorList>
            <person name="Hu P."/>
            <person name="Dubinsky E.A."/>
            <person name="Probst A.J."/>
            <person name="Wang J."/>
            <person name="Sieber C.M.K."/>
            <person name="Tom L.M."/>
            <person name="Gardinali P."/>
            <person name="Banfield J.F."/>
            <person name="Atlas R.M."/>
            <person name="Andersen G.L."/>
        </authorList>
    </citation>
    <scope>NUCLEOTIDE SEQUENCE [LARGE SCALE GENOMIC DNA]</scope>
</reference>
<protein>
    <submittedName>
        <fullName evidence="10">Sodium:phosphate symporter</fullName>
    </submittedName>
</protein>
<evidence type="ECO:0000256" key="4">
    <source>
        <dbReference type="ARBA" id="ARBA00022475"/>
    </source>
</evidence>
<dbReference type="Gene3D" id="1.20.1730.10">
    <property type="entry name" value="Sodium/glucose cotransporter"/>
    <property type="match status" value="1"/>
</dbReference>
<feature type="transmembrane region" description="Helical" evidence="9">
    <location>
        <begin position="368"/>
        <end position="389"/>
    </location>
</feature>
<evidence type="ECO:0000256" key="6">
    <source>
        <dbReference type="ARBA" id="ARBA00022989"/>
    </source>
</evidence>
<feature type="transmembrane region" description="Helical" evidence="9">
    <location>
        <begin position="145"/>
        <end position="167"/>
    </location>
</feature>
<dbReference type="PROSITE" id="PS50283">
    <property type="entry name" value="NA_SOLUT_SYMP_3"/>
    <property type="match status" value="1"/>
</dbReference>
<keyword evidence="4" id="KW-1003">Cell membrane</keyword>
<evidence type="ECO:0000256" key="7">
    <source>
        <dbReference type="ARBA" id="ARBA00023136"/>
    </source>
</evidence>